<dbReference type="SUPFAM" id="SSF51735">
    <property type="entry name" value="NAD(P)-binding Rossmann-fold domains"/>
    <property type="match status" value="1"/>
</dbReference>
<keyword evidence="3" id="KW-1185">Reference proteome</keyword>
<protein>
    <submittedName>
        <fullName evidence="2">GDP-mannose 4,6-dehydratase</fullName>
        <ecNumber evidence="2">4.2.1.47</ecNumber>
    </submittedName>
</protein>
<dbReference type="InterPro" id="IPR036291">
    <property type="entry name" value="NAD(P)-bd_dom_sf"/>
</dbReference>
<feature type="domain" description="NAD(P)-binding" evidence="1">
    <location>
        <begin position="2"/>
        <end position="56"/>
    </location>
</feature>
<reference evidence="3" key="1">
    <citation type="journal article" date="2019" name="Int. J. Syst. Evol. Microbiol.">
        <title>The Global Catalogue of Microorganisms (GCM) 10K type strain sequencing project: providing services to taxonomists for standard genome sequencing and annotation.</title>
        <authorList>
            <consortium name="The Broad Institute Genomics Platform"/>
            <consortium name="The Broad Institute Genome Sequencing Center for Infectious Disease"/>
            <person name="Wu L."/>
            <person name="Ma J."/>
        </authorList>
    </citation>
    <scope>NUCLEOTIDE SEQUENCE [LARGE SCALE GENOMIC DNA]</scope>
    <source>
        <strain evidence="3">JCM 10083</strain>
    </source>
</reference>
<comment type="caution">
    <text evidence="2">The sequence shown here is derived from an EMBL/GenBank/DDBJ whole genome shotgun (WGS) entry which is preliminary data.</text>
</comment>
<accession>A0ABW2SRZ5</accession>
<keyword evidence="2" id="KW-0456">Lyase</keyword>
<name>A0ABW2SRZ5_9ACTN</name>
<evidence type="ECO:0000313" key="3">
    <source>
        <dbReference type="Proteomes" id="UP001596514"/>
    </source>
</evidence>
<gene>
    <name evidence="2" type="ORF">ACFQVD_02550</name>
</gene>
<evidence type="ECO:0000313" key="2">
    <source>
        <dbReference type="EMBL" id="MFC7598985.1"/>
    </source>
</evidence>
<organism evidence="2 3">
    <name type="scientific">Streptosporangium amethystogenes subsp. fukuiense</name>
    <dbReference type="NCBI Taxonomy" id="698418"/>
    <lineage>
        <taxon>Bacteria</taxon>
        <taxon>Bacillati</taxon>
        <taxon>Actinomycetota</taxon>
        <taxon>Actinomycetes</taxon>
        <taxon>Streptosporangiales</taxon>
        <taxon>Streptosporangiaceae</taxon>
        <taxon>Streptosporangium</taxon>
    </lineage>
</organism>
<proteinExistence type="predicted"/>
<dbReference type="EC" id="4.2.1.47" evidence="2"/>
<dbReference type="Gene3D" id="3.40.50.720">
    <property type="entry name" value="NAD(P)-binding Rossmann-like Domain"/>
    <property type="match status" value="1"/>
</dbReference>
<dbReference type="InterPro" id="IPR016040">
    <property type="entry name" value="NAD(P)-bd_dom"/>
</dbReference>
<dbReference type="RefSeq" id="WP_343983112.1">
    <property type="nucleotide sequence ID" value="NZ_BAAAGK010000295.1"/>
</dbReference>
<dbReference type="EMBL" id="JBHTEE010000001">
    <property type="protein sequence ID" value="MFC7598985.1"/>
    <property type="molecule type" value="Genomic_DNA"/>
</dbReference>
<dbReference type="Pfam" id="PF16363">
    <property type="entry name" value="GDP_Man_Dehyd"/>
    <property type="match status" value="1"/>
</dbReference>
<evidence type="ECO:0000259" key="1">
    <source>
        <dbReference type="Pfam" id="PF16363"/>
    </source>
</evidence>
<dbReference type="GO" id="GO:0008446">
    <property type="term" value="F:GDP-mannose 4,6-dehydratase activity"/>
    <property type="evidence" value="ECO:0007669"/>
    <property type="project" value="UniProtKB-EC"/>
</dbReference>
<dbReference type="Proteomes" id="UP001596514">
    <property type="component" value="Unassembled WGS sequence"/>
</dbReference>
<sequence length="56" mass="6117">MLHIRQGDITDARLPADVVPGHDVIVNFAAETHVDRSISGPGEFVVTNMHGLQRLL</sequence>